<comment type="caution">
    <text evidence="2">The sequence shown here is derived from an EMBL/GenBank/DDBJ whole genome shotgun (WGS) entry which is preliminary data.</text>
</comment>
<organism evidence="2 3">
    <name type="scientific">Azospirillum brasilense</name>
    <dbReference type="NCBI Taxonomy" id="192"/>
    <lineage>
        <taxon>Bacteria</taxon>
        <taxon>Pseudomonadati</taxon>
        <taxon>Pseudomonadota</taxon>
        <taxon>Alphaproteobacteria</taxon>
        <taxon>Rhodospirillales</taxon>
        <taxon>Azospirillaceae</taxon>
        <taxon>Azospirillum</taxon>
    </lineage>
</organism>
<dbReference type="InterPro" id="IPR002123">
    <property type="entry name" value="Plipid/glycerol_acylTrfase"/>
</dbReference>
<proteinExistence type="predicted"/>
<keyword evidence="2" id="KW-0808">Transferase</keyword>
<sequence length="276" mass="30637">MGPGMEDDGLRDDPVARRSPALCRFFGAVMARRMRRDFHAVRLARPGWPDLPADRPVIVCLNHPSWWDPALLIVLGTTRYRDRPGYGPIDAAMLRRYRFMARIGLFGVEPGRAGATAFLRHGRHILADPRSMLWITAEGAFTDPRRRPVRLRPGIAHLVRRAPEAVVVPLALEYPFWDESTPEALARFGEPMPASDVAGRPVPDIAGALERRLETTMDTLALDAQSRDPARFLTLIDGSAGGGGVYDLWRRARAWAGGQRFTPGHGDAPDQKGIPR</sequence>
<dbReference type="Proteomes" id="UP001277471">
    <property type="component" value="Unassembled WGS sequence"/>
</dbReference>
<name>A0ABU4P0L5_AZOBR</name>
<dbReference type="SMART" id="SM00563">
    <property type="entry name" value="PlsC"/>
    <property type="match status" value="1"/>
</dbReference>
<reference evidence="2 3" key="1">
    <citation type="submission" date="2023-11" db="EMBL/GenBank/DDBJ databases">
        <title>MicrobeMod: A computational toolkit for identifying prokaryotic methylation and restriction-modification with nanopore sequencing.</title>
        <authorList>
            <person name="Crits-Christoph A."/>
            <person name="Kang S.C."/>
            <person name="Lee H."/>
            <person name="Ostrov N."/>
        </authorList>
    </citation>
    <scope>NUCLEOTIDE SEQUENCE [LARGE SCALE GENOMIC DNA]</scope>
    <source>
        <strain evidence="2 3">ATCC 29145</strain>
    </source>
</reference>
<evidence type="ECO:0000313" key="3">
    <source>
        <dbReference type="Proteomes" id="UP001277471"/>
    </source>
</evidence>
<protein>
    <submittedName>
        <fullName evidence="2">Lysophospholipid acyltransferase family protein</fullName>
    </submittedName>
</protein>
<keyword evidence="2" id="KW-0012">Acyltransferase</keyword>
<gene>
    <name evidence="2" type="ORF">SIM66_06325</name>
</gene>
<feature type="domain" description="Phospholipid/glycerol acyltransferase" evidence="1">
    <location>
        <begin position="57"/>
        <end position="175"/>
    </location>
</feature>
<dbReference type="RefSeq" id="WP_236778368.1">
    <property type="nucleotide sequence ID" value="NZ_CP012917.1"/>
</dbReference>
<evidence type="ECO:0000313" key="2">
    <source>
        <dbReference type="EMBL" id="MDX5950809.1"/>
    </source>
</evidence>
<dbReference type="GeneID" id="56448641"/>
<dbReference type="EMBL" id="JAWXYC010000002">
    <property type="protein sequence ID" value="MDX5950809.1"/>
    <property type="molecule type" value="Genomic_DNA"/>
</dbReference>
<dbReference type="GO" id="GO:0016746">
    <property type="term" value="F:acyltransferase activity"/>
    <property type="evidence" value="ECO:0007669"/>
    <property type="project" value="UniProtKB-KW"/>
</dbReference>
<accession>A0ABU4P0L5</accession>
<dbReference type="CDD" id="cd06551">
    <property type="entry name" value="LPLAT"/>
    <property type="match status" value="1"/>
</dbReference>
<dbReference type="Pfam" id="PF01553">
    <property type="entry name" value="Acyltransferase"/>
    <property type="match status" value="1"/>
</dbReference>
<dbReference type="SUPFAM" id="SSF69593">
    <property type="entry name" value="Glycerol-3-phosphate (1)-acyltransferase"/>
    <property type="match status" value="1"/>
</dbReference>
<keyword evidence="3" id="KW-1185">Reference proteome</keyword>
<evidence type="ECO:0000259" key="1">
    <source>
        <dbReference type="SMART" id="SM00563"/>
    </source>
</evidence>